<reference evidence="9 10" key="1">
    <citation type="submission" date="2019-12" db="EMBL/GenBank/DDBJ databases">
        <authorList>
            <person name="Scholz U."/>
            <person name="Mascher M."/>
            <person name="Fiebig A."/>
        </authorList>
    </citation>
    <scope>NUCLEOTIDE SEQUENCE</scope>
</reference>
<evidence type="ECO:0000256" key="5">
    <source>
        <dbReference type="ARBA" id="ARBA00023136"/>
    </source>
</evidence>
<evidence type="ECO:0000256" key="6">
    <source>
        <dbReference type="RuleBase" id="RU363132"/>
    </source>
</evidence>
<evidence type="ECO:0000313" key="10">
    <source>
        <dbReference type="Proteomes" id="UP001189122"/>
    </source>
</evidence>
<dbReference type="Proteomes" id="UP001189122">
    <property type="component" value="Unassembled WGS sequence"/>
</dbReference>
<sequence>MAAAEDRAVERVSPPGPSLQSAGPSSNSIVNGRVRFSVHRALGGGAVANVILWRRRNTAVVLLTGASATWFLFEIAGYSFLSLAANVLLLLVSILFLWARSASLLNRPVPPVPNLEIPDRVAEKIADDASTWINYILAVAREIALEGDRKLFLEVIVFLWIASYIGSFFSFLTFVYLGIILCLTIPAFYDKYQDHIDEKVGLAHHFLLNQYETFLVKTGRSVRKEKKTD</sequence>
<keyword evidence="2 6" id="KW-0812">Transmembrane</keyword>
<evidence type="ECO:0000256" key="2">
    <source>
        <dbReference type="ARBA" id="ARBA00022692"/>
    </source>
</evidence>
<dbReference type="PANTHER" id="PTHR10994">
    <property type="entry name" value="RETICULON"/>
    <property type="match status" value="1"/>
</dbReference>
<evidence type="ECO:0000256" key="7">
    <source>
        <dbReference type="SAM" id="MobiDB-lite"/>
    </source>
</evidence>
<accession>A0A7I8JKC4</accession>
<dbReference type="PROSITE" id="PS50845">
    <property type="entry name" value="RETICULON"/>
    <property type="match status" value="1"/>
</dbReference>
<dbReference type="GO" id="GO:0005789">
    <property type="term" value="C:endoplasmic reticulum membrane"/>
    <property type="evidence" value="ECO:0007669"/>
    <property type="project" value="UniProtKB-SubCell"/>
</dbReference>
<feature type="region of interest" description="Disordered" evidence="7">
    <location>
        <begin position="1"/>
        <end position="26"/>
    </location>
</feature>
<organism evidence="9">
    <name type="scientific">Spirodela intermedia</name>
    <name type="common">Intermediate duckweed</name>
    <dbReference type="NCBI Taxonomy" id="51605"/>
    <lineage>
        <taxon>Eukaryota</taxon>
        <taxon>Viridiplantae</taxon>
        <taxon>Streptophyta</taxon>
        <taxon>Embryophyta</taxon>
        <taxon>Tracheophyta</taxon>
        <taxon>Spermatophyta</taxon>
        <taxon>Magnoliopsida</taxon>
        <taxon>Liliopsida</taxon>
        <taxon>Araceae</taxon>
        <taxon>Lemnoideae</taxon>
        <taxon>Spirodela</taxon>
    </lineage>
</organism>
<gene>
    <name evidence="9" type="ORF">SI7747_14016984</name>
</gene>
<dbReference type="PANTHER" id="PTHR10994:SF154">
    <property type="entry name" value="RETICULON-LIKE PROTEIN B11"/>
    <property type="match status" value="1"/>
</dbReference>
<keyword evidence="5 6" id="KW-0472">Membrane</keyword>
<dbReference type="InterPro" id="IPR003388">
    <property type="entry name" value="Reticulon"/>
</dbReference>
<evidence type="ECO:0000259" key="8">
    <source>
        <dbReference type="PROSITE" id="PS50845"/>
    </source>
</evidence>
<dbReference type="GO" id="GO:0009617">
    <property type="term" value="P:response to bacterium"/>
    <property type="evidence" value="ECO:0007669"/>
    <property type="project" value="InterPro"/>
</dbReference>
<proteinExistence type="predicted"/>
<evidence type="ECO:0000256" key="3">
    <source>
        <dbReference type="ARBA" id="ARBA00022824"/>
    </source>
</evidence>
<comment type="subcellular location">
    <subcellularLocation>
        <location evidence="1 6">Endoplasmic reticulum membrane</location>
        <topology evidence="1 6">Multi-pass membrane protein</topology>
    </subcellularLocation>
</comment>
<name>A0A7I8JKC4_SPIIN</name>
<comment type="caution">
    <text evidence="6">Lacks conserved residue(s) required for the propagation of feature annotation.</text>
</comment>
<keyword evidence="10" id="KW-1185">Reference proteome</keyword>
<feature type="transmembrane region" description="Helical" evidence="6">
    <location>
        <begin position="79"/>
        <end position="99"/>
    </location>
</feature>
<keyword evidence="4 6" id="KW-1133">Transmembrane helix</keyword>
<feature type="compositionally biased region" description="Basic and acidic residues" evidence="7">
    <location>
        <begin position="1"/>
        <end position="10"/>
    </location>
</feature>
<dbReference type="AlphaFoldDB" id="A0A7I8JKC4"/>
<evidence type="ECO:0000256" key="1">
    <source>
        <dbReference type="ARBA" id="ARBA00004477"/>
    </source>
</evidence>
<dbReference type="InterPro" id="IPR045064">
    <property type="entry name" value="Reticulon-like"/>
</dbReference>
<evidence type="ECO:0000313" key="9">
    <source>
        <dbReference type="EMBL" id="CAA2631336.1"/>
    </source>
</evidence>
<dbReference type="Pfam" id="PF02453">
    <property type="entry name" value="Reticulon"/>
    <property type="match status" value="1"/>
</dbReference>
<feature type="domain" description="Reticulon" evidence="8">
    <location>
        <begin position="47"/>
        <end position="229"/>
    </location>
</feature>
<evidence type="ECO:0000256" key="4">
    <source>
        <dbReference type="ARBA" id="ARBA00022989"/>
    </source>
</evidence>
<protein>
    <recommendedName>
        <fullName evidence="6">Reticulon-like protein</fullName>
    </recommendedName>
</protein>
<keyword evidence="3 6" id="KW-0256">Endoplasmic reticulum</keyword>
<dbReference type="EMBL" id="LR743601">
    <property type="protein sequence ID" value="CAA2631336.1"/>
    <property type="molecule type" value="Genomic_DNA"/>
</dbReference>
<dbReference type="EMBL" id="CACRZD030000014">
    <property type="protein sequence ID" value="CAA6670579.1"/>
    <property type="molecule type" value="Genomic_DNA"/>
</dbReference>